<organism evidence="2">
    <name type="scientific">marine sediment metagenome</name>
    <dbReference type="NCBI Taxonomy" id="412755"/>
    <lineage>
        <taxon>unclassified sequences</taxon>
        <taxon>metagenomes</taxon>
        <taxon>ecological metagenomes</taxon>
    </lineage>
</organism>
<dbReference type="AlphaFoldDB" id="A0A0F9FTU0"/>
<evidence type="ECO:0000313" key="2">
    <source>
        <dbReference type="EMBL" id="KKL89688.1"/>
    </source>
</evidence>
<feature type="region of interest" description="Disordered" evidence="1">
    <location>
        <begin position="55"/>
        <end position="85"/>
    </location>
</feature>
<evidence type="ECO:0000256" key="1">
    <source>
        <dbReference type="SAM" id="MobiDB-lite"/>
    </source>
</evidence>
<gene>
    <name evidence="2" type="ORF">LCGC14_1912210</name>
</gene>
<name>A0A0F9FTU0_9ZZZZ</name>
<proteinExistence type="predicted"/>
<protein>
    <submittedName>
        <fullName evidence="2">Uncharacterized protein</fullName>
    </submittedName>
</protein>
<dbReference type="EMBL" id="LAZR01020218">
    <property type="protein sequence ID" value="KKL89688.1"/>
    <property type="molecule type" value="Genomic_DNA"/>
</dbReference>
<sequence length="85" mass="10319">MLALYRWLKRRRWPKEIRHLPEPESLSLAHWMGASWTERGIRELRTWRLRLVTMQEDQFPQTPTPDSSRATEREMDNTPKTQSSR</sequence>
<reference evidence="2" key="1">
    <citation type="journal article" date="2015" name="Nature">
        <title>Complex archaea that bridge the gap between prokaryotes and eukaryotes.</title>
        <authorList>
            <person name="Spang A."/>
            <person name="Saw J.H."/>
            <person name="Jorgensen S.L."/>
            <person name="Zaremba-Niedzwiedzka K."/>
            <person name="Martijn J."/>
            <person name="Lind A.E."/>
            <person name="van Eijk R."/>
            <person name="Schleper C."/>
            <person name="Guy L."/>
            <person name="Ettema T.J."/>
        </authorList>
    </citation>
    <scope>NUCLEOTIDE SEQUENCE</scope>
</reference>
<accession>A0A0F9FTU0</accession>
<comment type="caution">
    <text evidence="2">The sequence shown here is derived from an EMBL/GenBank/DDBJ whole genome shotgun (WGS) entry which is preliminary data.</text>
</comment>
<feature type="compositionally biased region" description="Polar residues" evidence="1">
    <location>
        <begin position="55"/>
        <end position="68"/>
    </location>
</feature>